<name>A0A8J3AFY3_9BIFI</name>
<dbReference type="Proteomes" id="UP000619536">
    <property type="component" value="Unassembled WGS sequence"/>
</dbReference>
<organism evidence="1 2">
    <name type="scientific">Galliscardovia ingluviei</name>
    <dbReference type="NCBI Taxonomy" id="1769422"/>
    <lineage>
        <taxon>Bacteria</taxon>
        <taxon>Bacillati</taxon>
        <taxon>Actinomycetota</taxon>
        <taxon>Actinomycetes</taxon>
        <taxon>Bifidobacteriales</taxon>
        <taxon>Bifidobacteriaceae</taxon>
        <taxon>Galliscardovia</taxon>
    </lineage>
</organism>
<dbReference type="InterPro" id="IPR002591">
    <property type="entry name" value="Phosphodiest/P_Trfase"/>
</dbReference>
<protein>
    <submittedName>
        <fullName evidence="1">Nucleotide pyrophosphatase</fullName>
    </submittedName>
</protein>
<dbReference type="PANTHER" id="PTHR10151:SF120">
    <property type="entry name" value="BIS(5'-ADENOSYL)-TRIPHOSPHATASE"/>
    <property type="match status" value="1"/>
</dbReference>
<dbReference type="PANTHER" id="PTHR10151">
    <property type="entry name" value="ECTONUCLEOTIDE PYROPHOSPHATASE/PHOSPHODIESTERASE"/>
    <property type="match status" value="1"/>
</dbReference>
<dbReference type="GO" id="GO:0016787">
    <property type="term" value="F:hydrolase activity"/>
    <property type="evidence" value="ECO:0007669"/>
    <property type="project" value="UniProtKB-ARBA"/>
</dbReference>
<dbReference type="Pfam" id="PF01663">
    <property type="entry name" value="Phosphodiest"/>
    <property type="match status" value="1"/>
</dbReference>
<dbReference type="EMBL" id="BMDH01000001">
    <property type="protein sequence ID" value="GGI13180.1"/>
    <property type="molecule type" value="Genomic_DNA"/>
</dbReference>
<dbReference type="Gene3D" id="3.40.720.10">
    <property type="entry name" value="Alkaline Phosphatase, subunit A"/>
    <property type="match status" value="1"/>
</dbReference>
<proteinExistence type="predicted"/>
<gene>
    <name evidence="1" type="ORF">GCM10007377_04670</name>
</gene>
<evidence type="ECO:0000313" key="1">
    <source>
        <dbReference type="EMBL" id="GGI13180.1"/>
    </source>
</evidence>
<evidence type="ECO:0000313" key="2">
    <source>
        <dbReference type="Proteomes" id="UP000619536"/>
    </source>
</evidence>
<dbReference type="SUPFAM" id="SSF53649">
    <property type="entry name" value="Alkaline phosphatase-like"/>
    <property type="match status" value="1"/>
</dbReference>
<reference evidence="1" key="2">
    <citation type="submission" date="2020-09" db="EMBL/GenBank/DDBJ databases">
        <authorList>
            <person name="Sun Q."/>
            <person name="Sedlacek I."/>
        </authorList>
    </citation>
    <scope>NUCLEOTIDE SEQUENCE</scope>
    <source>
        <strain evidence="1">CCM 8606</strain>
    </source>
</reference>
<dbReference type="RefSeq" id="WP_188354618.1">
    <property type="nucleotide sequence ID" value="NZ_BMDH01000001.1"/>
</dbReference>
<dbReference type="AlphaFoldDB" id="A0A8J3AFY3"/>
<reference evidence="1" key="1">
    <citation type="journal article" date="2014" name="Int. J. Syst. Evol. Microbiol.">
        <title>Complete genome sequence of Corynebacterium casei LMG S-19264T (=DSM 44701T), isolated from a smear-ripened cheese.</title>
        <authorList>
            <consortium name="US DOE Joint Genome Institute (JGI-PGF)"/>
            <person name="Walter F."/>
            <person name="Albersmeier A."/>
            <person name="Kalinowski J."/>
            <person name="Ruckert C."/>
        </authorList>
    </citation>
    <scope>NUCLEOTIDE SEQUENCE</scope>
    <source>
        <strain evidence="1">CCM 8606</strain>
    </source>
</reference>
<comment type="caution">
    <text evidence="1">The sequence shown here is derived from an EMBL/GenBank/DDBJ whole genome shotgun (WGS) entry which is preliminary data.</text>
</comment>
<keyword evidence="2" id="KW-1185">Reference proteome</keyword>
<accession>A0A8J3AFY3</accession>
<sequence length="399" mass="44227">MNFEMPTLSTLHTLLDPIDCRQEQQRHLSSVLPALSAALGVPIPTPVHPHPQQLAQSLHIPSCERAVVVFIDGLGFWNLVLRIGHTPNMRAMLRQQYNDQPIWTTQPSTTSVAIPTFGTGTAPGFTGMFGYTQRNPRTGNKAQMITFTDDIAPREVQHQPTIFSQIDQQGMRVTSIGLPRFEHSALTEAALKGGAFIGSESPRMRLKHALAANETPGLTYLYIRDLDKTAHKSGWDNDAWVAQLEKIDTIIGTLRRMLAPGTLLVITADHGVVNMVEQDQIDIADNPMLQEGVELVAGEPRAPMLYTTLGQQDAVAQRWQEVLADRAVVLTQEEALNQGIFGAVQPHTLPWLADVFVLTQGQHTIVDSRTQREQERTLPAVHGSRTQMEMEIPLLMEVL</sequence>
<dbReference type="InterPro" id="IPR017850">
    <property type="entry name" value="Alkaline_phosphatase_core_sf"/>
</dbReference>